<dbReference type="Gene3D" id="3.40.50.20">
    <property type="match status" value="1"/>
</dbReference>
<dbReference type="FunFam" id="3.40.50.20:FF:000005">
    <property type="entry name" value="acetyl-CoA carboxylase isoform X2"/>
    <property type="match status" value="1"/>
</dbReference>
<dbReference type="InterPro" id="IPR011764">
    <property type="entry name" value="Biotin_carboxylation_dom"/>
</dbReference>
<dbReference type="GO" id="GO:0003989">
    <property type="term" value="F:acetyl-CoA carboxylase activity"/>
    <property type="evidence" value="ECO:0007669"/>
    <property type="project" value="InterPro"/>
</dbReference>
<keyword evidence="1" id="KW-0436">Ligase</keyword>
<dbReference type="PANTHER" id="PTHR45728:SF3">
    <property type="entry name" value="ACETYL-COA CARBOXYLASE"/>
    <property type="match status" value="1"/>
</dbReference>
<organism evidence="9 10">
    <name type="scientific">Phytophthora palmivora</name>
    <dbReference type="NCBI Taxonomy" id="4796"/>
    <lineage>
        <taxon>Eukaryota</taxon>
        <taxon>Sar</taxon>
        <taxon>Stramenopiles</taxon>
        <taxon>Oomycota</taxon>
        <taxon>Peronosporomycetes</taxon>
        <taxon>Peronosporales</taxon>
        <taxon>Peronosporaceae</taxon>
        <taxon>Phytophthora</taxon>
    </lineage>
</organism>
<dbReference type="Gene3D" id="3.30.1490.20">
    <property type="entry name" value="ATP-grasp fold, A domain"/>
    <property type="match status" value="1"/>
</dbReference>
<dbReference type="InterPro" id="IPR011761">
    <property type="entry name" value="ATP-grasp"/>
</dbReference>
<accession>A0A2P4XC25</accession>
<sequence length="260" mass="28080">MSHSTTGAAADTQDMVAQEATPDVPAASDAAPRSESNPLSYASMDEYVRLQQGKRPITSVLIANNGISAVKAIRSIRSWSYEMFADEHVVTFVVMATPEDLKANAEYIRMAEHVVEVPGGSNNHNYANVSLIIEIAERFNVDAVWAGWGHASENPLLPDTLAQTERKIIFIGPPGKPMRALGDKIGSTIIAQSAKVPTIAWNGDGMEVDYKENDGIPAEIYDAAMLRDGQHCLDECKRIGFPVMIKASEGGGGKGIRMVH</sequence>
<dbReference type="OrthoDB" id="14612at2759"/>
<reference evidence="9 10" key="1">
    <citation type="journal article" date="2017" name="Genome Biol. Evol.">
        <title>Phytophthora megakarya and P. palmivora, closely related causal agents of cacao black pod rot, underwent increases in genome sizes and gene numbers by different mechanisms.</title>
        <authorList>
            <person name="Ali S.S."/>
            <person name="Shao J."/>
            <person name="Lary D.J."/>
            <person name="Kronmiller B."/>
            <person name="Shen D."/>
            <person name="Strem M.D."/>
            <person name="Amoako-Attah I."/>
            <person name="Akrofi A.Y."/>
            <person name="Begoude B.A."/>
            <person name="Ten Hoopen G.M."/>
            <person name="Coulibaly K."/>
            <person name="Kebe B.I."/>
            <person name="Melnick R.L."/>
            <person name="Guiltinan M.J."/>
            <person name="Tyler B.M."/>
            <person name="Meinhardt L.W."/>
            <person name="Bailey B.A."/>
        </authorList>
    </citation>
    <scope>NUCLEOTIDE SEQUENCE [LARGE SCALE GENOMIC DNA]</scope>
    <source>
        <strain evidence="10">sbr112.9</strain>
    </source>
</reference>
<dbReference type="GO" id="GO:0046872">
    <property type="term" value="F:metal ion binding"/>
    <property type="evidence" value="ECO:0007669"/>
    <property type="project" value="InterPro"/>
</dbReference>
<evidence type="ECO:0000313" key="10">
    <source>
        <dbReference type="Proteomes" id="UP000237271"/>
    </source>
</evidence>
<evidence type="ECO:0000259" key="8">
    <source>
        <dbReference type="PROSITE" id="PS50979"/>
    </source>
</evidence>
<dbReference type="InterPro" id="IPR049076">
    <property type="entry name" value="ACCA"/>
</dbReference>
<evidence type="ECO:0000256" key="4">
    <source>
        <dbReference type="ARBA" id="ARBA00023267"/>
    </source>
</evidence>
<evidence type="ECO:0000259" key="7">
    <source>
        <dbReference type="PROSITE" id="PS50975"/>
    </source>
</evidence>
<name>A0A2P4XC25_9STRA</name>
<keyword evidence="2 5" id="KW-0547">Nucleotide-binding</keyword>
<dbReference type="InterPro" id="IPR013815">
    <property type="entry name" value="ATP_grasp_subdomain_1"/>
</dbReference>
<feature type="non-terminal residue" evidence="9">
    <location>
        <position position="260"/>
    </location>
</feature>
<dbReference type="SUPFAM" id="SSF56059">
    <property type="entry name" value="Glutathione synthetase ATP-binding domain-like"/>
    <property type="match status" value="1"/>
</dbReference>
<dbReference type="InterPro" id="IPR016185">
    <property type="entry name" value="PreATP-grasp_dom_sf"/>
</dbReference>
<dbReference type="Proteomes" id="UP000237271">
    <property type="component" value="Unassembled WGS sequence"/>
</dbReference>
<proteinExistence type="predicted"/>
<dbReference type="InterPro" id="IPR005481">
    <property type="entry name" value="BC-like_N"/>
</dbReference>
<keyword evidence="4" id="KW-0092">Biotin</keyword>
<dbReference type="GO" id="GO:0006633">
    <property type="term" value="P:fatty acid biosynthetic process"/>
    <property type="evidence" value="ECO:0007669"/>
    <property type="project" value="TreeGrafter"/>
</dbReference>
<dbReference type="Gene3D" id="3.90.1770.10">
    <property type="entry name" value="PreATP-grasp domain"/>
    <property type="match status" value="1"/>
</dbReference>
<dbReference type="Pfam" id="PF02786">
    <property type="entry name" value="CPSase_L_D2"/>
    <property type="match status" value="1"/>
</dbReference>
<gene>
    <name evidence="9" type="ORF">PHPALM_27672</name>
</gene>
<evidence type="ECO:0000313" key="9">
    <source>
        <dbReference type="EMBL" id="POM63088.1"/>
    </source>
</evidence>
<feature type="region of interest" description="Disordered" evidence="6">
    <location>
        <begin position="1"/>
        <end position="38"/>
    </location>
</feature>
<feature type="domain" description="Biotin carboxylation" evidence="8">
    <location>
        <begin position="56"/>
        <end position="260"/>
    </location>
</feature>
<evidence type="ECO:0000256" key="2">
    <source>
        <dbReference type="ARBA" id="ARBA00022741"/>
    </source>
</evidence>
<evidence type="ECO:0000256" key="5">
    <source>
        <dbReference type="PROSITE-ProRule" id="PRU00409"/>
    </source>
</evidence>
<keyword evidence="10" id="KW-1185">Reference proteome</keyword>
<dbReference type="PROSITE" id="PS50979">
    <property type="entry name" value="BC"/>
    <property type="match status" value="1"/>
</dbReference>
<keyword evidence="3 5" id="KW-0067">ATP-binding</keyword>
<evidence type="ECO:0000256" key="6">
    <source>
        <dbReference type="SAM" id="MobiDB-lite"/>
    </source>
</evidence>
<dbReference type="GO" id="GO:0005524">
    <property type="term" value="F:ATP binding"/>
    <property type="evidence" value="ECO:0007669"/>
    <property type="project" value="UniProtKB-UniRule"/>
</dbReference>
<dbReference type="SUPFAM" id="SSF52440">
    <property type="entry name" value="PreATP-grasp domain"/>
    <property type="match status" value="1"/>
</dbReference>
<dbReference type="EMBL" id="NCKW01015354">
    <property type="protein sequence ID" value="POM63088.1"/>
    <property type="molecule type" value="Genomic_DNA"/>
</dbReference>
<dbReference type="PANTHER" id="PTHR45728">
    <property type="entry name" value="ACETYL-COA CARBOXYLASE, ISOFORM A"/>
    <property type="match status" value="1"/>
</dbReference>
<dbReference type="Pfam" id="PF00289">
    <property type="entry name" value="Biotin_carb_N"/>
    <property type="match status" value="1"/>
</dbReference>
<dbReference type="InterPro" id="IPR005479">
    <property type="entry name" value="CPAse_ATP-bd"/>
</dbReference>
<comment type="caution">
    <text evidence="9">The sequence shown here is derived from an EMBL/GenBank/DDBJ whole genome shotgun (WGS) entry which is preliminary data.</text>
</comment>
<protein>
    <submittedName>
        <fullName evidence="9">Acetyl-CoA carboxylase</fullName>
    </submittedName>
</protein>
<evidence type="ECO:0000256" key="1">
    <source>
        <dbReference type="ARBA" id="ARBA00022598"/>
    </source>
</evidence>
<dbReference type="PROSITE" id="PS00866">
    <property type="entry name" value="CPSASE_1"/>
    <property type="match status" value="1"/>
</dbReference>
<dbReference type="AlphaFoldDB" id="A0A2P4XC25"/>
<evidence type="ECO:0000256" key="3">
    <source>
        <dbReference type="ARBA" id="ARBA00022840"/>
    </source>
</evidence>
<dbReference type="PROSITE" id="PS50975">
    <property type="entry name" value="ATP_GRASP"/>
    <property type="match status" value="1"/>
</dbReference>
<feature type="domain" description="ATP-grasp" evidence="7">
    <location>
        <begin position="208"/>
        <end position="259"/>
    </location>
</feature>